<keyword evidence="6" id="KW-0963">Cytoplasm</keyword>
<reference evidence="31" key="2">
    <citation type="submission" date="2025-08" db="UniProtKB">
        <authorList>
            <consortium name="Ensembl"/>
        </authorList>
    </citation>
    <scope>IDENTIFICATION</scope>
    <source>
        <strain evidence="31">Thoroughbred</strain>
    </source>
</reference>
<dbReference type="RefSeq" id="XP_070103626.1">
    <property type="nucleotide sequence ID" value="XM_070247525.1"/>
</dbReference>
<dbReference type="GO" id="GO:0005654">
    <property type="term" value="C:nucleoplasm"/>
    <property type="evidence" value="ECO:0007669"/>
    <property type="project" value="UniProtKB-ARBA"/>
</dbReference>
<keyword evidence="9" id="KW-0677">Repeat</keyword>
<dbReference type="CTD" id="85441"/>
<keyword evidence="21" id="KW-0804">Transcription</keyword>
<dbReference type="CDD" id="cd18040">
    <property type="entry name" value="DEXXc_HELZ2-C"/>
    <property type="match status" value="1"/>
</dbReference>
<evidence type="ECO:0000256" key="1">
    <source>
        <dbReference type="ARBA" id="ARBA00001849"/>
    </source>
</evidence>
<name>A0A9L0SWH3_HORSE</name>
<dbReference type="FunFam" id="3.40.50.300:FF:001313">
    <property type="entry name" value="Helicase with zinc finger domain 2"/>
    <property type="match status" value="1"/>
</dbReference>
<dbReference type="Ensembl" id="ENSECAT00000107114.1">
    <property type="protein sequence ID" value="ENSECAP00000079324.1"/>
    <property type="gene ID" value="ENSECAG00000013636.4"/>
</dbReference>
<evidence type="ECO:0000256" key="9">
    <source>
        <dbReference type="ARBA" id="ARBA00022737"/>
    </source>
</evidence>
<evidence type="ECO:0000256" key="7">
    <source>
        <dbReference type="ARBA" id="ARBA00022722"/>
    </source>
</evidence>
<evidence type="ECO:0000256" key="12">
    <source>
        <dbReference type="ARBA" id="ARBA00022801"/>
    </source>
</evidence>
<dbReference type="GeneID" id="100060598"/>
<evidence type="ECO:0000256" key="26">
    <source>
        <dbReference type="ARBA" id="ARBA00076347"/>
    </source>
</evidence>
<keyword evidence="15" id="KW-0269">Exonuclease</keyword>
<comment type="subunit">
    <text evidence="24">Interacts with PPARA (via DNA-binding domain) and PPARG; the interaction stimulates the transcriptional activity of PPARA and PPARG. Interacts with THRAP3; the interaction is direct and HELZ2 and THRAP3 synergistically enhance the transcriptional activity of PPARG. It is probably part of the peroxisome proliferator activated receptor alpha interacting complex (PRIC).</text>
</comment>
<dbReference type="PANTHER" id="PTHR43788">
    <property type="entry name" value="DNA2/NAM7 HELICASE FAMILY MEMBER"/>
    <property type="match status" value="1"/>
</dbReference>
<dbReference type="SUPFAM" id="SSF52540">
    <property type="entry name" value="P-loop containing nucleoside triphosphate hydrolases"/>
    <property type="match status" value="2"/>
</dbReference>
<dbReference type="GeneTree" id="ENSGT00940000160694"/>
<dbReference type="KEGG" id="ecb:100060598"/>
<keyword evidence="32" id="KW-1185">Reference proteome</keyword>
<evidence type="ECO:0000256" key="29">
    <source>
        <dbReference type="SAM" id="MobiDB-lite"/>
    </source>
</evidence>
<evidence type="ECO:0000256" key="27">
    <source>
        <dbReference type="ARBA" id="ARBA00078251"/>
    </source>
</evidence>
<evidence type="ECO:0000256" key="3">
    <source>
        <dbReference type="ARBA" id="ARBA00007913"/>
    </source>
</evidence>
<dbReference type="InterPro" id="IPR000571">
    <property type="entry name" value="Znf_CCCH"/>
</dbReference>
<dbReference type="GO" id="GO:0008859">
    <property type="term" value="F:exoribonuclease II activity"/>
    <property type="evidence" value="ECO:0007669"/>
    <property type="project" value="UniProtKB-EC"/>
</dbReference>
<feature type="region of interest" description="Disordered" evidence="29">
    <location>
        <begin position="2593"/>
        <end position="2615"/>
    </location>
</feature>
<dbReference type="GO" id="GO:0005524">
    <property type="term" value="F:ATP binding"/>
    <property type="evidence" value="ECO:0007669"/>
    <property type="project" value="UniProtKB-KW"/>
</dbReference>
<evidence type="ECO:0000256" key="16">
    <source>
        <dbReference type="ARBA" id="ARBA00022840"/>
    </source>
</evidence>
<evidence type="ECO:0000313" key="32">
    <source>
        <dbReference type="Proteomes" id="UP000002281"/>
    </source>
</evidence>
<evidence type="ECO:0000313" key="31">
    <source>
        <dbReference type="Ensembl" id="ENSECAP00000079324.1"/>
    </source>
</evidence>
<evidence type="ECO:0000256" key="14">
    <source>
        <dbReference type="ARBA" id="ARBA00022833"/>
    </source>
</evidence>
<keyword evidence="14 28" id="KW-0862">Zinc</keyword>
<keyword evidence="11 28" id="KW-0863">Zinc-finger</keyword>
<evidence type="ECO:0000256" key="2">
    <source>
        <dbReference type="ARBA" id="ARBA00004496"/>
    </source>
</evidence>
<dbReference type="SMART" id="SM00382">
    <property type="entry name" value="AAA"/>
    <property type="match status" value="2"/>
</dbReference>
<feature type="region of interest" description="Disordered" evidence="29">
    <location>
        <begin position="1253"/>
        <end position="1348"/>
    </location>
</feature>
<dbReference type="GO" id="GO:0003724">
    <property type="term" value="F:RNA helicase activity"/>
    <property type="evidence" value="ECO:0007669"/>
    <property type="project" value="UniProtKB-EC"/>
</dbReference>
<dbReference type="GO" id="GO:0043186">
    <property type="term" value="C:P granule"/>
    <property type="evidence" value="ECO:0000318"/>
    <property type="project" value="GO_Central"/>
</dbReference>
<evidence type="ECO:0000256" key="11">
    <source>
        <dbReference type="ARBA" id="ARBA00022771"/>
    </source>
</evidence>
<dbReference type="CDD" id="cd18808">
    <property type="entry name" value="SF1_C_Upf1"/>
    <property type="match status" value="2"/>
</dbReference>
<dbReference type="RefSeq" id="XP_014590817.1">
    <property type="nucleotide sequence ID" value="XM_014735331.3"/>
</dbReference>
<comment type="catalytic activity">
    <reaction evidence="1">
        <text>Exonucleolytic cleavage in the 3'- to 5'-direction to yield nucleoside 5'-phosphates.</text>
        <dbReference type="EC" id="3.1.13.1"/>
    </reaction>
</comment>
<evidence type="ECO:0000256" key="17">
    <source>
        <dbReference type="ARBA" id="ARBA00022884"/>
    </source>
</evidence>
<dbReference type="GO" id="GO:0003677">
    <property type="term" value="F:DNA binding"/>
    <property type="evidence" value="ECO:0007669"/>
    <property type="project" value="UniProtKB-KW"/>
</dbReference>
<evidence type="ECO:0000256" key="8">
    <source>
        <dbReference type="ARBA" id="ARBA00022723"/>
    </source>
</evidence>
<comment type="similarity">
    <text evidence="3">Belongs to the DNA2/NAM7 helicase family.</text>
</comment>
<comment type="subcellular location">
    <subcellularLocation>
        <location evidence="2">Cytoplasm</location>
    </subcellularLocation>
</comment>
<dbReference type="InterPro" id="IPR022966">
    <property type="entry name" value="RNase_II/R_CS"/>
</dbReference>
<dbReference type="Pfam" id="PF00773">
    <property type="entry name" value="RNB"/>
    <property type="match status" value="1"/>
</dbReference>
<dbReference type="InterPro" id="IPR027417">
    <property type="entry name" value="P-loop_NTPase"/>
</dbReference>
<keyword evidence="7" id="KW-0540">Nuclease</keyword>
<evidence type="ECO:0000256" key="20">
    <source>
        <dbReference type="ARBA" id="ARBA00023159"/>
    </source>
</evidence>
<dbReference type="FunFam" id="3.40.50.300:FF:001373">
    <property type="entry name" value="Helicase with zinc finger domain 2"/>
    <property type="match status" value="1"/>
</dbReference>
<evidence type="ECO:0000256" key="24">
    <source>
        <dbReference type="ARBA" id="ARBA00061828"/>
    </source>
</evidence>
<keyword evidence="18" id="KW-0805">Transcription regulation</keyword>
<feature type="region of interest" description="Disordered" evidence="29">
    <location>
        <begin position="2303"/>
        <end position="2328"/>
    </location>
</feature>
<keyword evidence="20" id="KW-0010">Activator</keyword>
<dbReference type="GO" id="GO:0035194">
    <property type="term" value="P:regulatory ncRNA-mediated post-transcriptional gene silencing"/>
    <property type="evidence" value="ECO:0000318"/>
    <property type="project" value="GO_Central"/>
</dbReference>
<dbReference type="InterPro" id="IPR041677">
    <property type="entry name" value="DNA2/NAM7_AAA_11"/>
</dbReference>
<evidence type="ECO:0000256" key="13">
    <source>
        <dbReference type="ARBA" id="ARBA00022806"/>
    </source>
</evidence>
<dbReference type="InterPro" id="IPR041679">
    <property type="entry name" value="DNA2/NAM7-like_C"/>
</dbReference>
<dbReference type="InterPro" id="IPR047187">
    <property type="entry name" value="SF1_C_Upf1"/>
</dbReference>
<evidence type="ECO:0000256" key="21">
    <source>
        <dbReference type="ARBA" id="ARBA00023163"/>
    </source>
</evidence>
<dbReference type="SUPFAM" id="SSF50249">
    <property type="entry name" value="Nucleic acid-binding proteins"/>
    <property type="match status" value="2"/>
</dbReference>
<evidence type="ECO:0000256" key="15">
    <source>
        <dbReference type="ARBA" id="ARBA00022839"/>
    </source>
</evidence>
<evidence type="ECO:0000256" key="19">
    <source>
        <dbReference type="ARBA" id="ARBA00023125"/>
    </source>
</evidence>
<keyword evidence="8 28" id="KW-0479">Metal-binding</keyword>
<dbReference type="Gene3D" id="3.40.50.300">
    <property type="entry name" value="P-loop containing nucleotide triphosphate hydrolases"/>
    <property type="match status" value="4"/>
</dbReference>
<reference evidence="31" key="3">
    <citation type="submission" date="2025-09" db="UniProtKB">
        <authorList>
            <consortium name="Ensembl"/>
        </authorList>
    </citation>
    <scope>IDENTIFICATION</scope>
    <source>
        <strain evidence="31">Thoroughbred</strain>
    </source>
</reference>
<evidence type="ECO:0000256" key="4">
    <source>
        <dbReference type="ARBA" id="ARBA00012163"/>
    </source>
</evidence>
<comment type="function">
    <text evidence="23">Can degrade highly structured RNAs through its concerted ATP-dependent RNA helicase and 3' to 5' exoribonuclease activities. Shows a strong preference for pyrimidine over purine residues for its nuclease activity. Acts as a transcriptional coactivator for a number of nuclear receptors including PPARA, PPARG, THRA, THRB and RXRA.</text>
</comment>
<dbReference type="Pfam" id="PF25049">
    <property type="entry name" value="OB_HELZ2"/>
    <property type="match status" value="1"/>
</dbReference>
<feature type="zinc finger region" description="C3H1-type" evidence="28">
    <location>
        <begin position="228"/>
        <end position="257"/>
    </location>
</feature>
<keyword evidence="17" id="KW-0694">RNA-binding</keyword>
<evidence type="ECO:0000256" key="28">
    <source>
        <dbReference type="PROSITE-ProRule" id="PRU00723"/>
    </source>
</evidence>
<feature type="compositionally biased region" description="Pro residues" evidence="29">
    <location>
        <begin position="2306"/>
        <end position="2323"/>
    </location>
</feature>
<evidence type="ECO:0000256" key="5">
    <source>
        <dbReference type="ARBA" id="ARBA00012552"/>
    </source>
</evidence>
<reference evidence="31 32" key="1">
    <citation type="journal article" date="2009" name="Science">
        <title>Genome sequence, comparative analysis, and population genetics of the domestic horse.</title>
        <authorList>
            <consortium name="Broad Institute Genome Sequencing Platform"/>
            <consortium name="Broad Institute Whole Genome Assembly Team"/>
            <person name="Wade C.M."/>
            <person name="Giulotto E."/>
            <person name="Sigurdsson S."/>
            <person name="Zoli M."/>
            <person name="Gnerre S."/>
            <person name="Imsland F."/>
            <person name="Lear T.L."/>
            <person name="Adelson D.L."/>
            <person name="Bailey E."/>
            <person name="Bellone R.R."/>
            <person name="Bloecker H."/>
            <person name="Distl O."/>
            <person name="Edgar R.C."/>
            <person name="Garber M."/>
            <person name="Leeb T."/>
            <person name="Mauceli E."/>
            <person name="MacLeod J.N."/>
            <person name="Penedo M.C.T."/>
            <person name="Raison J.M."/>
            <person name="Sharpe T."/>
            <person name="Vogel J."/>
            <person name="Andersson L."/>
            <person name="Antczak D.F."/>
            <person name="Biagi T."/>
            <person name="Binns M.M."/>
            <person name="Chowdhary B.P."/>
            <person name="Coleman S.J."/>
            <person name="Della Valle G."/>
            <person name="Fryc S."/>
            <person name="Guerin G."/>
            <person name="Hasegawa T."/>
            <person name="Hill E.W."/>
            <person name="Jurka J."/>
            <person name="Kiialainen A."/>
            <person name="Lindgren G."/>
            <person name="Liu J."/>
            <person name="Magnani E."/>
            <person name="Mickelson J.R."/>
            <person name="Murray J."/>
            <person name="Nergadze S.G."/>
            <person name="Onofrio R."/>
            <person name="Pedroni S."/>
            <person name="Piras M.F."/>
            <person name="Raudsepp T."/>
            <person name="Rocchi M."/>
            <person name="Roeed K.H."/>
            <person name="Ryder O.A."/>
            <person name="Searle S."/>
            <person name="Skow L."/>
            <person name="Swinburne J.E."/>
            <person name="Syvaenen A.C."/>
            <person name="Tozaki T."/>
            <person name="Valberg S.J."/>
            <person name="Vaudin M."/>
            <person name="White J.R."/>
            <person name="Zody M.C."/>
            <person name="Lander E.S."/>
            <person name="Lindblad-Toh K."/>
        </authorList>
    </citation>
    <scope>NUCLEOTIDE SEQUENCE [LARGE SCALE GENOMIC DNA]</scope>
    <source>
        <strain evidence="31 32">Thoroughbred</strain>
    </source>
</reference>
<feature type="compositionally biased region" description="Low complexity" evidence="29">
    <location>
        <begin position="1287"/>
        <end position="1302"/>
    </location>
</feature>
<evidence type="ECO:0000256" key="18">
    <source>
        <dbReference type="ARBA" id="ARBA00023015"/>
    </source>
</evidence>
<gene>
    <name evidence="31" type="primary">HELZ2</name>
</gene>
<dbReference type="InterPro" id="IPR056787">
    <property type="entry name" value="OB_HELZ2"/>
</dbReference>
<dbReference type="SMART" id="SM00955">
    <property type="entry name" value="RNB"/>
    <property type="match status" value="1"/>
</dbReference>
<keyword evidence="19" id="KW-0238">DNA-binding</keyword>
<evidence type="ECO:0000256" key="25">
    <source>
        <dbReference type="ARBA" id="ARBA00067614"/>
    </source>
</evidence>
<dbReference type="FunFam" id="3.40.50.300:FF:001803">
    <property type="entry name" value="Helicase with zinc finger 2"/>
    <property type="match status" value="1"/>
</dbReference>
<dbReference type="InterPro" id="IPR050534">
    <property type="entry name" value="Coronavir_polyprotein_1ab"/>
</dbReference>
<dbReference type="Pfam" id="PF13087">
    <property type="entry name" value="AAA_12"/>
    <property type="match status" value="2"/>
</dbReference>
<dbReference type="Proteomes" id="UP000002281">
    <property type="component" value="Chromosome 22"/>
</dbReference>
<dbReference type="EC" id="3.6.4.13" evidence="5"/>
<evidence type="ECO:0000256" key="6">
    <source>
        <dbReference type="ARBA" id="ARBA00022490"/>
    </source>
</evidence>
<dbReference type="EC" id="3.1.13.1" evidence="4"/>
<dbReference type="PROSITE" id="PS50103">
    <property type="entry name" value="ZF_C3H1"/>
    <property type="match status" value="1"/>
</dbReference>
<accession>A0A9L0SWH3</accession>
<evidence type="ECO:0000256" key="23">
    <source>
        <dbReference type="ARBA" id="ARBA00058856"/>
    </source>
</evidence>
<protein>
    <recommendedName>
        <fullName evidence="25">3'-5' exoribonuclease HELZ2</fullName>
        <ecNumber evidence="4">3.1.13.1</ecNumber>
        <ecNumber evidence="5">3.6.4.13</ecNumber>
    </recommendedName>
    <alternativeName>
        <fullName evidence="26">ATP-dependent RNA helicase PRIC285</fullName>
    </alternativeName>
    <alternativeName>
        <fullName evidence="27">PPAR-gamma DNA-binding domain-interacting protein 1</fullName>
    </alternativeName>
</protein>
<keyword evidence="16" id="KW-0067">ATP-binding</keyword>
<keyword evidence="12" id="KW-0378">Hydrolase</keyword>
<dbReference type="GO" id="GO:0005829">
    <property type="term" value="C:cytosol"/>
    <property type="evidence" value="ECO:0000318"/>
    <property type="project" value="GO_Central"/>
</dbReference>
<evidence type="ECO:0000259" key="30">
    <source>
        <dbReference type="PROSITE" id="PS50103"/>
    </source>
</evidence>
<keyword evidence="10" id="KW-0547">Nucleotide-binding</keyword>
<dbReference type="InterPro" id="IPR012340">
    <property type="entry name" value="NA-bd_OB-fold"/>
</dbReference>
<dbReference type="GO" id="GO:0008270">
    <property type="term" value="F:zinc ion binding"/>
    <property type="evidence" value="ECO:0007669"/>
    <property type="project" value="UniProtKB-KW"/>
</dbReference>
<comment type="catalytic activity">
    <reaction evidence="22">
        <text>ATP + H2O = ADP + phosphate + H(+)</text>
        <dbReference type="Rhea" id="RHEA:13065"/>
        <dbReference type="ChEBI" id="CHEBI:15377"/>
        <dbReference type="ChEBI" id="CHEBI:15378"/>
        <dbReference type="ChEBI" id="CHEBI:30616"/>
        <dbReference type="ChEBI" id="CHEBI:43474"/>
        <dbReference type="ChEBI" id="CHEBI:456216"/>
        <dbReference type="EC" id="3.6.4.13"/>
    </reaction>
</comment>
<dbReference type="InterPro" id="IPR003593">
    <property type="entry name" value="AAA+_ATPase"/>
</dbReference>
<dbReference type="Pfam" id="PF13086">
    <property type="entry name" value="AAA_11"/>
    <property type="match status" value="3"/>
</dbReference>
<dbReference type="FunFam" id="3.40.50.300:FF:001413">
    <property type="entry name" value="Helicase with zinc finger domain 2"/>
    <property type="match status" value="1"/>
</dbReference>
<proteinExistence type="inferred from homology"/>
<organism evidence="31 32">
    <name type="scientific">Equus caballus</name>
    <name type="common">Horse</name>
    <dbReference type="NCBI Taxonomy" id="9796"/>
    <lineage>
        <taxon>Eukaryota</taxon>
        <taxon>Metazoa</taxon>
        <taxon>Chordata</taxon>
        <taxon>Craniata</taxon>
        <taxon>Vertebrata</taxon>
        <taxon>Euteleostomi</taxon>
        <taxon>Mammalia</taxon>
        <taxon>Eutheria</taxon>
        <taxon>Laurasiatheria</taxon>
        <taxon>Perissodactyla</taxon>
        <taxon>Equidae</taxon>
        <taxon>Equus</taxon>
    </lineage>
</organism>
<dbReference type="OrthoDB" id="2285229at2759"/>
<feature type="region of interest" description="Disordered" evidence="29">
    <location>
        <begin position="1"/>
        <end position="28"/>
    </location>
</feature>
<sequence length="2989" mass="332591">MPLRRDRPVSEMVFPGFGPSPTSPTAAKEPPLARLCAQVDLHLGCSRCTQRLNESTYLLRAVEHSCPRQILLARSKRATKRRVWRKVDRRPSFPQPLRYEVCRYYRPGVGCRRHYNQCTFARSPEEALVWNFEREHNLSRLWLKAAVQGGGAQGELRSPADAIYAEFGGQFQLLCSCCFRRYPPRLCPVDPPGWCSQHGACPSLLVHVSTEGRRRQQVVEVRPRPQYSQPLAYCMFVGRGRPCRHGASRCQYAHSAVEMAVWEAEQLSGLRRGDLLMPPAPAGNGHTAPHSQPPRVRLYCRVCLVTCHSQEAFENHCSSVEHAHMVALDQAVPWKHRSPPTGLSTFELCPRPDLCEYGVVCTKAHSEQELQEWVSRVQTVELREKAAWQEGLVPYQVRLLAEYRRSSSEISVLAETVDGVSITCNQPLVHQAQEKKTEHSWMFTIHSEEPLLHVALLKQEPGADFSLEAPCLPRGQVYAEGERFCVPGSRAEFQVGVCVQSASFGTFEQWVVFDFGRRPALLRKLGLQLGQVHCTGLQGTPVPGHPMELERWHPGNRHVVPSVARTAEQVALMAKYKVPALALEFSRSGPAPGPISCTNYRQRMHQFLYEEEAAQQQLVAKLNLRGPVSLKTALQTPALGMLFPPPGALYAQVPIPSSLTPDTDQGFLLSRAVSTALVAPVPAPDHTVFEVRLETRASSEQALWLLLPAQCCTALGLQPEASPVLEVQFQIDPLTFRLWHQAVDALPEERLVVPDLLACTLPCPWPTPPALHGNRKQRLAVEFIVGSNPGGTQPIAPLLIYGPFGTGKTYTLAMASLEVIRQPHTKVLICTHTNSAADIYIEEHFHGYVSSGHPEAAPLRVMYTDRPPSQTDAATLQYCCLTEDRRAFRPPTQAELEQHRIVITTTSQARELRVPAGFFSHILIDEAAQMLECEALTPLRYALPSTRVVLAGDHMQVTPRLFSVARAQAAGHTLLHRLFQHYQQQTHEVARRSRLVFHENYRSTEAIISFISHHFYVAKGNPIHASGRVPRHPRHYPLMFCHVAGSPERDMSMTSWLNTAEIAQVVEKVQEIHDTWPRCWGSREQKHICAVSHGAQVSALRQELRKRGLGQVSVGSFEILPGREFRVVVLSTVHNHRSLLGPGAPALEFFTDARVLNTVMTRAQSQVVAVGDAVALCSFGDCSKLWKSFIRECVEHRSVFPEDLSLEQIKQGVVQRQRWDLHTERSVAVGAVDTVLEQGAAGGPTTEHTAVAKVKPGAVAEEGASPSRTSAAEDVATQKAEAGDTVSGSAAGGLPAAEGAAPVHTQEGDTASAGNLARGDVAPRDATASRSKDPEDSESDFWPSDGELDADDSLLQELLDESRNVTVTVGEDGLLDTIPRPASPQQARQYVNLPQATLWRLLREEPELYRHCAFTQETFERATAVPLDGAGPGPIQVRGRLNCGMAFTGDEVLVKVFGGAAGDRGPTGRLQGRVVGVLKRRCRELVFVCRMDEWDPRIMTPIDGSVTKIFVAELKDPLQVPIHRLLQGHVQRVRYEPLTAKARRDRLFRVRVVLWRERFYYPLGIVLEVLPQADTWQRGLHALDLEFGLRDPSPDPASVSKALQKFRAELGRRPGCREDCRGFLTFTVDPQGARSLDDALSVRDLGPRYEVAVHITDVASVMPRDSGLDVEARRQGTSFYAPDREPVPMLPTGLCQDVFSLLPGQDRLAISLFLTVEKGSDQVRGLRFAPSMIRSNRQLSYEEAEQVIKGHPGAGLELPARLDSVDACVAAACHLSRVLRRRRLQGDCHYKQLDEDSMLGFRAAHVMVQEYMIQFNRLAAEFLVGSERTRTVTPLRWQPMPSSRQLEAVREKHGGLVPLSLHLRHHLCGPGPPDTHLHLLASLWRHVQLAARAQDFDGLVDLITTDDVHPSLAPAGLDFRRALGRSVFGRSSQGEQQPASHYSLQVEWYTWATSPIRRYLDVVLQRQILLALGQGGSAYSPRDIDGLCQDFSHQHMSAQRYQRRAYSLHLATRLKAQPQDKLGFVVDVEVGARCFKLLFPANRETLPEPCPVYYRSLQLSEHPHSLAGRPGLHLLWRRRIYSVQADQPCHPLPGALLDPHTRPIDTALWQQLLELVEEQRWPEAAALVQAQGATEPRPRELGRVWRSHCDHFVEVARELRGGDTLQVQLSATLQRGFLAPVLQLWTVAPGLVLCLEHAERPGDCFSGHVPQAGRDRCRDVNEYSRVWQPFCSLESATSAVAENDSITLQHVKISWDAERTPQGQLQGTFCLEAAFLREHCIDISLDHCYLCIRLEGLPAVPDKRAPCPPGSPGQPPSAAPPRGPSSLSPILSIDPDTYTWVAHGLTEDGDLKEGRADRQEARKQVHFFIHHMAMEKVPEEVLRPGSRFTIEVLPKQLPDLRKEEAVRDLESASPLVISIALGQPIPLPRCPPHQQPLHRGRWGGPPTSPLPLCPGPALPCTGAQGGLAAPSGTPRRFLERQAFDIPGSHHKLNPSQKGAIREALRKQFTVIQGPPGTGKTVVALHLVFWFHKSNEEQALACGSPGGETRLGGPCILYCGPSNKSVDVLAGLLLSRRAELKPLRVYSEQAEATEFPAPGVGSRGPPKNTPREGRPNQTLRSITLHHRIRQPSNPYASDLKAFDARLQKGEVFSKEDLLRYRRTLGKARKFELDRHRVILCTCSCAASVSLKNLDVRQILVDEAGMATEPETLIPLVTFSRAEKVVLLGDHKQLRPVVKNEQLQNLGLDRSLFERYHRDAYMLDTQYRMHRDICTFPSMEFYKGKLKTWHGLRRPPSVLGHADKESCPVIFGYVQGHEQSLLVSTDEGNENSKANLEEVAEVVRIAKQLTLGRTVDPKDIAILTPYNAQATEISKRLVREGITGVTVCSITKSQGSEWRYVLVSTVRTRPESDVDQRPTKGWLKKFLGFVVDPNQVNVAITRAQEGLCLIGDHLLLRCCPLWRRLLDSCEAQQSLVPAGQVRVQRRPAVSF</sequence>
<dbReference type="PROSITE" id="PS01175">
    <property type="entry name" value="RIBONUCLEASE_II"/>
    <property type="match status" value="1"/>
</dbReference>
<feature type="domain" description="C3H1-type" evidence="30">
    <location>
        <begin position="228"/>
        <end position="257"/>
    </location>
</feature>
<dbReference type="InterPro" id="IPR001900">
    <property type="entry name" value="RNase_II/R"/>
</dbReference>
<evidence type="ECO:0000256" key="22">
    <source>
        <dbReference type="ARBA" id="ARBA00047984"/>
    </source>
</evidence>
<evidence type="ECO:0000256" key="10">
    <source>
        <dbReference type="ARBA" id="ARBA00022741"/>
    </source>
</evidence>
<dbReference type="PANTHER" id="PTHR43788:SF16">
    <property type="entry name" value="HELICASE WITH ZINC FINGER 2"/>
    <property type="match status" value="1"/>
</dbReference>
<dbReference type="GO" id="GO:0003723">
    <property type="term" value="F:RNA binding"/>
    <property type="evidence" value="ECO:0000318"/>
    <property type="project" value="GO_Central"/>
</dbReference>
<keyword evidence="13" id="KW-0347">Helicase</keyword>